<evidence type="ECO:0000256" key="5">
    <source>
        <dbReference type="ARBA" id="ARBA00022806"/>
    </source>
</evidence>
<dbReference type="RefSeq" id="WP_127724209.1">
    <property type="nucleotide sequence ID" value="NZ_RLIH01000004.1"/>
</dbReference>
<proteinExistence type="inferred from homology"/>
<dbReference type="InterPro" id="IPR044742">
    <property type="entry name" value="DEAD/DEAH_RhlB"/>
</dbReference>
<dbReference type="GO" id="GO:0005840">
    <property type="term" value="C:ribosome"/>
    <property type="evidence" value="ECO:0007669"/>
    <property type="project" value="TreeGrafter"/>
</dbReference>
<dbReference type="EMBL" id="RLIH01000004">
    <property type="protein sequence ID" value="RVU55134.1"/>
    <property type="molecule type" value="Genomic_DNA"/>
</dbReference>
<evidence type="ECO:0000259" key="16">
    <source>
        <dbReference type="PROSITE" id="PS51195"/>
    </source>
</evidence>
<comment type="catalytic activity">
    <reaction evidence="9">
        <text>ATP + H2O = ADP + phosphate + H(+)</text>
        <dbReference type="Rhea" id="RHEA:13065"/>
        <dbReference type="ChEBI" id="CHEBI:15377"/>
        <dbReference type="ChEBI" id="CHEBI:15378"/>
        <dbReference type="ChEBI" id="CHEBI:30616"/>
        <dbReference type="ChEBI" id="CHEBI:43474"/>
        <dbReference type="ChEBI" id="CHEBI:456216"/>
        <dbReference type="EC" id="3.6.4.13"/>
    </reaction>
</comment>
<dbReference type="InterPro" id="IPR050547">
    <property type="entry name" value="DEAD_box_RNA_helicases"/>
</dbReference>
<feature type="compositionally biased region" description="Basic and acidic residues" evidence="13">
    <location>
        <begin position="456"/>
        <end position="468"/>
    </location>
</feature>
<comment type="similarity">
    <text evidence="8 12">Belongs to the DEAD box helicase family.</text>
</comment>
<dbReference type="SUPFAM" id="SSF52540">
    <property type="entry name" value="P-loop containing nucleoside triphosphate hydrolases"/>
    <property type="match status" value="1"/>
</dbReference>
<dbReference type="GO" id="GO:0033592">
    <property type="term" value="F:RNA strand annealing activity"/>
    <property type="evidence" value="ECO:0007669"/>
    <property type="project" value="TreeGrafter"/>
</dbReference>
<dbReference type="FunFam" id="3.40.50.300:FF:000108">
    <property type="entry name" value="ATP-dependent RNA helicase RhlE"/>
    <property type="match status" value="1"/>
</dbReference>
<evidence type="ECO:0000256" key="8">
    <source>
        <dbReference type="ARBA" id="ARBA00038437"/>
    </source>
</evidence>
<evidence type="ECO:0000256" key="9">
    <source>
        <dbReference type="ARBA" id="ARBA00047984"/>
    </source>
</evidence>
<dbReference type="InterPro" id="IPR000629">
    <property type="entry name" value="RNA-helicase_DEAD-box_CS"/>
</dbReference>
<dbReference type="GO" id="GO:0009409">
    <property type="term" value="P:response to cold"/>
    <property type="evidence" value="ECO:0007669"/>
    <property type="project" value="TreeGrafter"/>
</dbReference>
<feature type="domain" description="Helicase ATP-binding" evidence="14">
    <location>
        <begin position="35"/>
        <end position="206"/>
    </location>
</feature>
<keyword evidence="3 12" id="KW-0547">Nucleotide-binding</keyword>
<accession>A0A437S8A1</accession>
<evidence type="ECO:0000256" key="13">
    <source>
        <dbReference type="SAM" id="MobiDB-lite"/>
    </source>
</evidence>
<keyword evidence="4 12" id="KW-0378">Hydrolase</keyword>
<evidence type="ECO:0000256" key="1">
    <source>
        <dbReference type="ARBA" id="ARBA00012552"/>
    </source>
</evidence>
<gene>
    <name evidence="17" type="ORF">EF514_04390</name>
</gene>
<evidence type="ECO:0000256" key="7">
    <source>
        <dbReference type="ARBA" id="ARBA00023016"/>
    </source>
</evidence>
<feature type="domain" description="DEAD-box RNA helicase Q" evidence="16">
    <location>
        <begin position="4"/>
        <end position="32"/>
    </location>
</feature>
<dbReference type="InterPro" id="IPR027417">
    <property type="entry name" value="P-loop_NTPase"/>
</dbReference>
<feature type="short sequence motif" description="Q motif" evidence="11">
    <location>
        <begin position="4"/>
        <end position="32"/>
    </location>
</feature>
<evidence type="ECO:0000259" key="15">
    <source>
        <dbReference type="PROSITE" id="PS51194"/>
    </source>
</evidence>
<dbReference type="GO" id="GO:0005524">
    <property type="term" value="F:ATP binding"/>
    <property type="evidence" value="ECO:0007669"/>
    <property type="project" value="UniProtKB-KW"/>
</dbReference>
<evidence type="ECO:0000256" key="10">
    <source>
        <dbReference type="ARBA" id="ARBA00067932"/>
    </source>
</evidence>
<dbReference type="CDD" id="cd18787">
    <property type="entry name" value="SF2_C_DEAD"/>
    <property type="match status" value="1"/>
</dbReference>
<dbReference type="SMART" id="SM00490">
    <property type="entry name" value="HELICc"/>
    <property type="match status" value="1"/>
</dbReference>
<dbReference type="OrthoDB" id="9805696at2"/>
<dbReference type="PROSITE" id="PS51195">
    <property type="entry name" value="Q_MOTIF"/>
    <property type="match status" value="1"/>
</dbReference>
<dbReference type="PROSITE" id="PS51194">
    <property type="entry name" value="HELICASE_CTER"/>
    <property type="match status" value="1"/>
</dbReference>
<dbReference type="SMART" id="SM00487">
    <property type="entry name" value="DEXDc"/>
    <property type="match status" value="1"/>
</dbReference>
<name>A0A437S8A1_9FIRM</name>
<dbReference type="InterPro" id="IPR005580">
    <property type="entry name" value="DbpA/CsdA_RNA-bd_dom"/>
</dbReference>
<dbReference type="GO" id="GO:0016787">
    <property type="term" value="F:hydrolase activity"/>
    <property type="evidence" value="ECO:0007669"/>
    <property type="project" value="UniProtKB-KW"/>
</dbReference>
<keyword evidence="6 12" id="KW-0067">ATP-binding</keyword>
<dbReference type="PANTHER" id="PTHR47963">
    <property type="entry name" value="DEAD-BOX ATP-DEPENDENT RNA HELICASE 47, MITOCHONDRIAL"/>
    <property type="match status" value="1"/>
</dbReference>
<dbReference type="InterPro" id="IPR012677">
    <property type="entry name" value="Nucleotide-bd_a/b_plait_sf"/>
</dbReference>
<dbReference type="InterPro" id="IPR011545">
    <property type="entry name" value="DEAD/DEAH_box_helicase_dom"/>
</dbReference>
<dbReference type="Pfam" id="PF00270">
    <property type="entry name" value="DEAD"/>
    <property type="match status" value="1"/>
</dbReference>
<dbReference type="EC" id="3.6.4.13" evidence="1"/>
<keyword evidence="7" id="KW-0346">Stress response</keyword>
<dbReference type="PANTHER" id="PTHR47963:SF8">
    <property type="entry name" value="ATP-DEPENDENT RNA HELICASE DEAD"/>
    <property type="match status" value="1"/>
</dbReference>
<evidence type="ECO:0000256" key="11">
    <source>
        <dbReference type="PROSITE-ProRule" id="PRU00552"/>
    </source>
</evidence>
<organism evidence="17 18">
    <name type="scientific">Anaerosphaera multitolerans</name>
    <dbReference type="NCBI Taxonomy" id="2487351"/>
    <lineage>
        <taxon>Bacteria</taxon>
        <taxon>Bacillati</taxon>
        <taxon>Bacillota</taxon>
        <taxon>Tissierellia</taxon>
        <taxon>Tissierellales</taxon>
        <taxon>Peptoniphilaceae</taxon>
        <taxon>Anaerosphaera</taxon>
    </lineage>
</organism>
<dbReference type="Gene3D" id="3.40.50.300">
    <property type="entry name" value="P-loop containing nucleotide triphosphate hydrolases"/>
    <property type="match status" value="2"/>
</dbReference>
<dbReference type="InterPro" id="IPR014001">
    <property type="entry name" value="Helicase_ATP-bd"/>
</dbReference>
<dbReference type="Proteomes" id="UP000288812">
    <property type="component" value="Unassembled WGS sequence"/>
</dbReference>
<dbReference type="InterPro" id="IPR001650">
    <property type="entry name" value="Helicase_C-like"/>
</dbReference>
<evidence type="ECO:0000313" key="17">
    <source>
        <dbReference type="EMBL" id="RVU55134.1"/>
    </source>
</evidence>
<dbReference type="Pfam" id="PF00271">
    <property type="entry name" value="Helicase_C"/>
    <property type="match status" value="1"/>
</dbReference>
<keyword evidence="2" id="KW-0963">Cytoplasm</keyword>
<reference evidence="17 18" key="1">
    <citation type="submission" date="2018-11" db="EMBL/GenBank/DDBJ databases">
        <title>Genome sequencing and assembly of Anaerosphaera sp. nov., GS7-6-2.</title>
        <authorList>
            <person name="Rettenmaier R."/>
            <person name="Liebl W."/>
            <person name="Zverlov V."/>
        </authorList>
    </citation>
    <scope>NUCLEOTIDE SEQUENCE [LARGE SCALE GENOMIC DNA]</scope>
    <source>
        <strain evidence="17 18">GS7-6-2</strain>
    </source>
</reference>
<feature type="region of interest" description="Disordered" evidence="13">
    <location>
        <begin position="437"/>
        <end position="475"/>
    </location>
</feature>
<dbReference type="Pfam" id="PF03880">
    <property type="entry name" value="DbpA"/>
    <property type="match status" value="1"/>
</dbReference>
<evidence type="ECO:0000256" key="12">
    <source>
        <dbReference type="RuleBase" id="RU000492"/>
    </source>
</evidence>
<sequence length="554" mass="62718">MEEQKFEELNLSQEVLNAISDMGFEKLSAIQAQAIPHLMNGEDVIGQAQTGTGKTAAFGIPIIERVDSSLNEVQSIVLCPTRELCIQVSEEIAKLAKYKENLRVLPIYGGQSIDRQLRALKKGVQIVIGTPGRVIDHIRRRTLKIDNIKMFVLDEADEMFDMGFREDIELIIGNTSDERQSLFFSATMDREIMNFAKKYQKNPQVIKVVKKELTVPKVTQFYYELRGSIKTEVLSRVLDIYNPKLTVVFCNTKKKVDELTGELQGRGYFADGLHGDLKQAQRDVVMNKFRKGTIDILVATDVAARGIDVDDVDLVVNYDMPQDNEYYVHRIGRTARAGREGTAISFITGRDFNILRDIEKYTKTVIERRSLPTLKDIETKQFSKTVEKIRNVLENENLEKQIETVSLLESEEYSATHIAAAILKLYMKDNRLDGHEEIDAVDNSKKAPGGRKTRRDKRDGDQRGDRKQNRTVKNSTRIFLNVGKKKGVSAKHILSALCNDAGISAKEVGNIDVYDKFTFVDISEKSADKVVSKLNHKHIKGSKVTVERANKKTR</sequence>
<dbReference type="InterPro" id="IPR057325">
    <property type="entry name" value="DeaD_dimer"/>
</dbReference>
<feature type="domain" description="Helicase C-terminal" evidence="15">
    <location>
        <begin position="217"/>
        <end position="378"/>
    </location>
</feature>
<evidence type="ECO:0000313" key="18">
    <source>
        <dbReference type="Proteomes" id="UP000288812"/>
    </source>
</evidence>
<dbReference type="Gene3D" id="3.30.70.330">
    <property type="match status" value="1"/>
</dbReference>
<dbReference type="CDD" id="cd12252">
    <property type="entry name" value="RRM_DbpA"/>
    <property type="match status" value="1"/>
</dbReference>
<evidence type="ECO:0000256" key="2">
    <source>
        <dbReference type="ARBA" id="ARBA00022490"/>
    </source>
</evidence>
<evidence type="ECO:0000256" key="4">
    <source>
        <dbReference type="ARBA" id="ARBA00022801"/>
    </source>
</evidence>
<dbReference type="GO" id="GO:0003724">
    <property type="term" value="F:RNA helicase activity"/>
    <property type="evidence" value="ECO:0007669"/>
    <property type="project" value="UniProtKB-EC"/>
</dbReference>
<evidence type="ECO:0000259" key="14">
    <source>
        <dbReference type="PROSITE" id="PS51192"/>
    </source>
</evidence>
<keyword evidence="5 12" id="KW-0347">Helicase</keyword>
<dbReference type="CDD" id="cd00268">
    <property type="entry name" value="DEADc"/>
    <property type="match status" value="1"/>
</dbReference>
<evidence type="ECO:0000256" key="3">
    <source>
        <dbReference type="ARBA" id="ARBA00022741"/>
    </source>
</evidence>
<dbReference type="InterPro" id="IPR014014">
    <property type="entry name" value="RNA_helicase_DEAD_Q_motif"/>
</dbReference>
<dbReference type="Pfam" id="PF25399">
    <property type="entry name" value="DeaD_dimer"/>
    <property type="match status" value="1"/>
</dbReference>
<evidence type="ECO:0000256" key="6">
    <source>
        <dbReference type="ARBA" id="ARBA00022840"/>
    </source>
</evidence>
<keyword evidence="18" id="KW-1185">Reference proteome</keyword>
<dbReference type="AlphaFoldDB" id="A0A437S8A1"/>
<dbReference type="GO" id="GO:0005829">
    <property type="term" value="C:cytosol"/>
    <property type="evidence" value="ECO:0007669"/>
    <property type="project" value="TreeGrafter"/>
</dbReference>
<dbReference type="PROSITE" id="PS51192">
    <property type="entry name" value="HELICASE_ATP_BIND_1"/>
    <property type="match status" value="1"/>
</dbReference>
<comment type="caution">
    <text evidence="17">The sequence shown here is derived from an EMBL/GenBank/DDBJ whole genome shotgun (WGS) entry which is preliminary data.</text>
</comment>
<protein>
    <recommendedName>
        <fullName evidence="10">ATP-dependent RNA helicase CshA</fullName>
        <ecNumber evidence="1">3.6.4.13</ecNumber>
    </recommendedName>
</protein>
<dbReference type="PROSITE" id="PS00039">
    <property type="entry name" value="DEAD_ATP_HELICASE"/>
    <property type="match status" value="1"/>
</dbReference>